<evidence type="ECO:0000313" key="2">
    <source>
        <dbReference type="EMBL" id="QHS97547.1"/>
    </source>
</evidence>
<evidence type="ECO:0000256" key="1">
    <source>
        <dbReference type="SAM" id="MobiDB-lite"/>
    </source>
</evidence>
<protein>
    <submittedName>
        <fullName evidence="2">Uncharacterized protein</fullName>
    </submittedName>
</protein>
<accession>A0A6C0BYX2</accession>
<name>A0A6C0BYX2_9ZZZZ</name>
<reference evidence="2" key="1">
    <citation type="journal article" date="2020" name="Nature">
        <title>Giant virus diversity and host interactions through global metagenomics.</title>
        <authorList>
            <person name="Schulz F."/>
            <person name="Roux S."/>
            <person name="Paez-Espino D."/>
            <person name="Jungbluth S."/>
            <person name="Walsh D.A."/>
            <person name="Denef V.J."/>
            <person name="McMahon K.D."/>
            <person name="Konstantinidis K.T."/>
            <person name="Eloe-Fadrosh E.A."/>
            <person name="Kyrpides N.C."/>
            <person name="Woyke T."/>
        </authorList>
    </citation>
    <scope>NUCLEOTIDE SEQUENCE</scope>
    <source>
        <strain evidence="2">GVMAG-M-3300020182-33</strain>
    </source>
</reference>
<organism evidence="2">
    <name type="scientific">viral metagenome</name>
    <dbReference type="NCBI Taxonomy" id="1070528"/>
    <lineage>
        <taxon>unclassified sequences</taxon>
        <taxon>metagenomes</taxon>
        <taxon>organismal metagenomes</taxon>
    </lineage>
</organism>
<feature type="region of interest" description="Disordered" evidence="1">
    <location>
        <begin position="472"/>
        <end position="512"/>
    </location>
</feature>
<sequence>MLKRFGVSVDHRPENKYYRIVVPPDFKERASDFDYRESGIHTRGDRVWMPGPHYQRMKDYGPPHASVDLDEAVKHLGAKYHTWVKRSDMSESLKQDWCGDLSNAEAAFKEYPDCCGLLTTEKVFPAKDSAGEQEASLVVEPTGIPLDEFVAAAKEVGDCRQALESLVEKAKLEECIKKTVRTSLSLVIARLFADLVRLIDCLHASGRFFGNVNAENFIIACHRPEYLHTDCYRLMLMAMDFESVQPLIYETILPHAPQAPKPEEKLIMWRSMRATDRPKQLSKLGLSSGRVALQDMLEYEQPKDHPTSLSVSQDKKQRVTAAQLSELETEDTQFYDPILDDRFQAIGIILLCLDASERCNMFEQAVSEPAPTWEDLHRIAIEYRSIAQGDKLLHVQRAGAEQPFAVNVKSDSNLTSPERTTEYLNECVRCEALWKSLCKTISRTVTYEKQESIQRTARDPDLPIHPLLRSQVGSCKDQSPLPDIGRRASNMPPRATRDSVPPPDVEGRTADAKASLSLSKTAAMGLTAGAVLATLAYYKSKKKSGVKQEDTRAHSPHRQR</sequence>
<proteinExistence type="predicted"/>
<dbReference type="AlphaFoldDB" id="A0A6C0BYX2"/>
<dbReference type="EMBL" id="MN739300">
    <property type="protein sequence ID" value="QHS97547.1"/>
    <property type="molecule type" value="Genomic_DNA"/>
</dbReference>
<feature type="region of interest" description="Disordered" evidence="1">
    <location>
        <begin position="541"/>
        <end position="560"/>
    </location>
</feature>